<keyword evidence="2 4" id="KW-0732">Signal</keyword>
<evidence type="ECO:0000259" key="6">
    <source>
        <dbReference type="Pfam" id="PF08386"/>
    </source>
</evidence>
<dbReference type="PANTHER" id="PTHR43248:SF29">
    <property type="entry name" value="TRIPEPTIDYL AMINOPEPTIDASE"/>
    <property type="match status" value="1"/>
</dbReference>
<evidence type="ECO:0000313" key="8">
    <source>
        <dbReference type="Proteomes" id="UP001230156"/>
    </source>
</evidence>
<dbReference type="EMBL" id="JAUYVI010000006">
    <property type="protein sequence ID" value="MDQ7250245.1"/>
    <property type="molecule type" value="Genomic_DNA"/>
</dbReference>
<feature type="chain" id="PRO_5045134667" evidence="4">
    <location>
        <begin position="31"/>
        <end position="648"/>
    </location>
</feature>
<dbReference type="Pfam" id="PF00561">
    <property type="entry name" value="Abhydrolase_1"/>
    <property type="match status" value="1"/>
</dbReference>
<keyword evidence="3 7" id="KW-0378">Hydrolase</keyword>
<dbReference type="GO" id="GO:0016787">
    <property type="term" value="F:hydrolase activity"/>
    <property type="evidence" value="ECO:0007669"/>
    <property type="project" value="UniProtKB-KW"/>
</dbReference>
<sequence length="648" mass="68986">MTACNGRRRRVWAAAISFLLIAGTGGRAGADDALKAAVEKLGGKDCEASALTCVDFPVPVDRTKPGSNARIDIRFAVSFASGESKGILFYAVGGPGGSGVSVADSYLSSFDPRLAAEMDVVFFDQRGIGPLNGISCPKAGLAFDTTPLTLDRPDGAVAAAKLFVRDCLLETPHGDLLPHLATEDAIQDLEDFRAAIGNPKVWFYGESYGTQFAQAYATRYPQALKGLIIDGVVDLTRDAAQYYGEDTRTVEKLLAKTLAACDADAKCHADMGRPAAEVYDGLAAQLKDGPIQVAYPLAEGGFAKRQLSSAMLVNNAFYALYGPDSRVEFLRALAASAQGNLVPLLRLGYSNLSADPETFEPAADPSWYGGAYYGITCPDYDDAGRDPESRAREILDQARALAPEAPRLIRTFYAERLACAFWPAPPPTPRPAPFGGGDYPTLVLNADSDPATPVSNGYAVFDHAKNAYMVTMEGGPHVIWGRGLGCPDKIVFGLMLDGRKPEQRAQVCHQNFLDAYVPTTTRAIADAFGLAKAIETELAQSPELYNWDGIDPLTFGCDFGGTVTATAAEAGTDYAFKDCAWWPGLRVAGDGVSITTGDGSAPDGITLNLRIQGAHQGALRYRHDTTTEARSLTGSFDGKDVSTPRPLP</sequence>
<dbReference type="Proteomes" id="UP001230156">
    <property type="component" value="Unassembled WGS sequence"/>
</dbReference>
<dbReference type="InterPro" id="IPR000073">
    <property type="entry name" value="AB_hydrolase_1"/>
</dbReference>
<feature type="signal peptide" evidence="4">
    <location>
        <begin position="1"/>
        <end position="30"/>
    </location>
</feature>
<dbReference type="Pfam" id="PF08386">
    <property type="entry name" value="Abhydrolase_4"/>
    <property type="match status" value="1"/>
</dbReference>
<evidence type="ECO:0000313" key="7">
    <source>
        <dbReference type="EMBL" id="MDQ7250245.1"/>
    </source>
</evidence>
<dbReference type="RefSeq" id="WP_379959253.1">
    <property type="nucleotide sequence ID" value="NZ_JAUYVI010000006.1"/>
</dbReference>
<reference evidence="8" key="1">
    <citation type="submission" date="2023-08" db="EMBL/GenBank/DDBJ databases">
        <title>Rhodospirillaceae gen. nov., a novel taxon isolated from the Yangtze River Yuezi River estuary sludge.</title>
        <authorList>
            <person name="Ruan L."/>
        </authorList>
    </citation>
    <scope>NUCLEOTIDE SEQUENCE [LARGE SCALE GENOMIC DNA]</scope>
    <source>
        <strain evidence="8">R-7</strain>
    </source>
</reference>
<dbReference type="InterPro" id="IPR013595">
    <property type="entry name" value="Pept_S33_TAP-like_C"/>
</dbReference>
<evidence type="ECO:0000259" key="5">
    <source>
        <dbReference type="Pfam" id="PF00561"/>
    </source>
</evidence>
<dbReference type="Gene3D" id="3.40.50.1820">
    <property type="entry name" value="alpha/beta hydrolase"/>
    <property type="match status" value="1"/>
</dbReference>
<feature type="domain" description="AB hydrolase-1" evidence="5">
    <location>
        <begin position="103"/>
        <end position="235"/>
    </location>
</feature>
<evidence type="ECO:0000256" key="1">
    <source>
        <dbReference type="ARBA" id="ARBA00010088"/>
    </source>
</evidence>
<dbReference type="InterPro" id="IPR051601">
    <property type="entry name" value="Serine_prot/Carboxylest_S33"/>
</dbReference>
<proteinExistence type="inferred from homology"/>
<dbReference type="InterPro" id="IPR029058">
    <property type="entry name" value="AB_hydrolase_fold"/>
</dbReference>
<keyword evidence="8" id="KW-1185">Reference proteome</keyword>
<gene>
    <name evidence="7" type="ORF">Q8A70_21320</name>
</gene>
<name>A0ABU0YSW8_9PROT</name>
<dbReference type="SUPFAM" id="SSF53474">
    <property type="entry name" value="alpha/beta-Hydrolases"/>
    <property type="match status" value="1"/>
</dbReference>
<evidence type="ECO:0000256" key="3">
    <source>
        <dbReference type="ARBA" id="ARBA00022801"/>
    </source>
</evidence>
<comment type="caution">
    <text evidence="7">The sequence shown here is derived from an EMBL/GenBank/DDBJ whole genome shotgun (WGS) entry which is preliminary data.</text>
</comment>
<protein>
    <submittedName>
        <fullName evidence="7">Alpha/beta fold hydrolase</fullName>
    </submittedName>
</protein>
<dbReference type="PANTHER" id="PTHR43248">
    <property type="entry name" value="2-SUCCINYL-6-HYDROXY-2,4-CYCLOHEXADIENE-1-CARBOXYLATE SYNTHASE"/>
    <property type="match status" value="1"/>
</dbReference>
<comment type="similarity">
    <text evidence="1">Belongs to the peptidase S33 family.</text>
</comment>
<accession>A0ABU0YSW8</accession>
<evidence type="ECO:0000256" key="2">
    <source>
        <dbReference type="ARBA" id="ARBA00022729"/>
    </source>
</evidence>
<organism evidence="7 8">
    <name type="scientific">Dongia sedimenti</name>
    <dbReference type="NCBI Taxonomy" id="3064282"/>
    <lineage>
        <taxon>Bacteria</taxon>
        <taxon>Pseudomonadati</taxon>
        <taxon>Pseudomonadota</taxon>
        <taxon>Alphaproteobacteria</taxon>
        <taxon>Rhodospirillales</taxon>
        <taxon>Dongiaceae</taxon>
        <taxon>Dongia</taxon>
    </lineage>
</organism>
<evidence type="ECO:0000256" key="4">
    <source>
        <dbReference type="SAM" id="SignalP"/>
    </source>
</evidence>
<feature type="domain" description="Peptidase S33 tripeptidyl aminopeptidase-like C-terminal" evidence="6">
    <location>
        <begin position="411"/>
        <end position="503"/>
    </location>
</feature>